<evidence type="ECO:0000259" key="2">
    <source>
        <dbReference type="Pfam" id="PF17774"/>
    </source>
</evidence>
<comment type="caution">
    <text evidence="3">The sequence shown here is derived from an EMBL/GenBank/DDBJ whole genome shotgun (WGS) entry which is preliminary data.</text>
</comment>
<dbReference type="Proteomes" id="UP000824125">
    <property type="component" value="Unassembled WGS sequence"/>
</dbReference>
<dbReference type="Gene3D" id="3.10.290.10">
    <property type="entry name" value="RNA-binding S4 domain"/>
    <property type="match status" value="1"/>
</dbReference>
<dbReference type="InterPro" id="IPR012677">
    <property type="entry name" value="Nucleotide-bd_a/b_plait_sf"/>
</dbReference>
<dbReference type="Pfam" id="PF17774">
    <property type="entry name" value="YlmH_RBD"/>
    <property type="match status" value="1"/>
</dbReference>
<dbReference type="SUPFAM" id="SSF55174">
    <property type="entry name" value="Alpha-L RNA-binding motif"/>
    <property type="match status" value="1"/>
</dbReference>
<dbReference type="InterPro" id="IPR040591">
    <property type="entry name" value="RqcP2_RBD"/>
</dbReference>
<dbReference type="Gene3D" id="3.30.70.330">
    <property type="match status" value="1"/>
</dbReference>
<evidence type="ECO:0000256" key="1">
    <source>
        <dbReference type="PROSITE-ProRule" id="PRU00182"/>
    </source>
</evidence>
<evidence type="ECO:0000313" key="3">
    <source>
        <dbReference type="EMBL" id="HIU68711.1"/>
    </source>
</evidence>
<dbReference type="GO" id="GO:0003723">
    <property type="term" value="F:RNA binding"/>
    <property type="evidence" value="ECO:0007669"/>
    <property type="project" value="UniProtKB-KW"/>
</dbReference>
<dbReference type="InterPro" id="IPR036986">
    <property type="entry name" value="S4_RNA-bd_sf"/>
</dbReference>
<dbReference type="EMBL" id="DVNM01000012">
    <property type="protein sequence ID" value="HIU68711.1"/>
    <property type="molecule type" value="Genomic_DNA"/>
</dbReference>
<dbReference type="PROSITE" id="PS50889">
    <property type="entry name" value="S4"/>
    <property type="match status" value="1"/>
</dbReference>
<gene>
    <name evidence="3" type="ORF">IAD23_01985</name>
</gene>
<proteinExistence type="predicted"/>
<keyword evidence="1" id="KW-0694">RNA-binding</keyword>
<sequence>MQNEEQRTARRFEELARRAFDRGFYTFTDFLNLDEQSTLLKLRLPSQVRLFGGFAFAERQMACFYDGAPPAGSDFPLTCLKIAPAAPKFAETLTHRDFLGALMGLGLKRETLGDIVLFEKDAYLFCAENMAGYIADNLREVRRTNVICTPGELPSGAVCEPKEKEVIVPSLRADALIAAVFHLSRSEVKTLFAQKKVFINSRLCENSAQALKENDLVSLRGHGRFIFGETLKTTKKDRLVAEIKTFE</sequence>
<name>A0A9D1MT91_9FIRM</name>
<dbReference type="CDD" id="cd00165">
    <property type="entry name" value="S4"/>
    <property type="match status" value="1"/>
</dbReference>
<dbReference type="AlphaFoldDB" id="A0A9D1MT91"/>
<accession>A0A9D1MT91</accession>
<reference evidence="3" key="1">
    <citation type="submission" date="2020-10" db="EMBL/GenBank/DDBJ databases">
        <authorList>
            <person name="Gilroy R."/>
        </authorList>
    </citation>
    <scope>NUCLEOTIDE SEQUENCE</scope>
    <source>
        <strain evidence="3">CHK176-6737</strain>
    </source>
</reference>
<feature type="domain" description="Ribosome-associated protein quality control protein P2 RNA-binding" evidence="2">
    <location>
        <begin position="70"/>
        <end position="148"/>
    </location>
</feature>
<protein>
    <submittedName>
        <fullName evidence="3">RNA-binding protein</fullName>
    </submittedName>
</protein>
<reference evidence="3" key="2">
    <citation type="journal article" date="2021" name="PeerJ">
        <title>Extensive microbial diversity within the chicken gut microbiome revealed by metagenomics and culture.</title>
        <authorList>
            <person name="Gilroy R."/>
            <person name="Ravi A."/>
            <person name="Getino M."/>
            <person name="Pursley I."/>
            <person name="Horton D.L."/>
            <person name="Alikhan N.F."/>
            <person name="Baker D."/>
            <person name="Gharbi K."/>
            <person name="Hall N."/>
            <person name="Watson M."/>
            <person name="Adriaenssens E.M."/>
            <person name="Foster-Nyarko E."/>
            <person name="Jarju S."/>
            <person name="Secka A."/>
            <person name="Antonio M."/>
            <person name="Oren A."/>
            <person name="Chaudhuri R.R."/>
            <person name="La Ragione R."/>
            <person name="Hildebrand F."/>
            <person name="Pallen M.J."/>
        </authorList>
    </citation>
    <scope>NUCLEOTIDE SEQUENCE</scope>
    <source>
        <strain evidence="3">CHK176-6737</strain>
    </source>
</reference>
<organism evidence="3 4">
    <name type="scientific">Candidatus Scybalenecus merdavium</name>
    <dbReference type="NCBI Taxonomy" id="2840939"/>
    <lineage>
        <taxon>Bacteria</taxon>
        <taxon>Bacillati</taxon>
        <taxon>Bacillota</taxon>
        <taxon>Clostridia</taxon>
        <taxon>Eubacteriales</taxon>
        <taxon>Oscillospiraceae</taxon>
        <taxon>Oscillospiraceae incertae sedis</taxon>
        <taxon>Candidatus Scybalenecus</taxon>
    </lineage>
</organism>
<evidence type="ECO:0000313" key="4">
    <source>
        <dbReference type="Proteomes" id="UP000824125"/>
    </source>
</evidence>
<dbReference type="Gene3D" id="3.30.1370.160">
    <property type="match status" value="1"/>
</dbReference>